<dbReference type="GO" id="GO:0003824">
    <property type="term" value="F:catalytic activity"/>
    <property type="evidence" value="ECO:0007669"/>
    <property type="project" value="InterPro"/>
</dbReference>
<feature type="chain" id="PRO_5036811230" description="Endonuclease/exonuclease/phosphatase domain-containing protein" evidence="1">
    <location>
        <begin position="25"/>
        <end position="255"/>
    </location>
</feature>
<dbReference type="InterPro" id="IPR036691">
    <property type="entry name" value="Endo/exonu/phosph_ase_sf"/>
</dbReference>
<proteinExistence type="predicted"/>
<dbReference type="GO" id="GO:0006506">
    <property type="term" value="P:GPI anchor biosynthetic process"/>
    <property type="evidence" value="ECO:0007669"/>
    <property type="project" value="TreeGrafter"/>
</dbReference>
<dbReference type="SUPFAM" id="SSF56219">
    <property type="entry name" value="DNase I-like"/>
    <property type="match status" value="1"/>
</dbReference>
<dbReference type="PANTHER" id="PTHR14859:SF15">
    <property type="entry name" value="ENDONUCLEASE_EXONUCLEASE_PHOSPHATASE DOMAIN-CONTAINING PROTEIN"/>
    <property type="match status" value="1"/>
</dbReference>
<dbReference type="PANTHER" id="PTHR14859">
    <property type="entry name" value="CALCOFLUOR WHITE HYPERSENSITIVE PROTEIN PRECURSOR"/>
    <property type="match status" value="1"/>
</dbReference>
<comment type="caution">
    <text evidence="3">The sequence shown here is derived from an EMBL/GenBank/DDBJ whole genome shotgun (WGS) entry which is preliminary data.</text>
</comment>
<accession>A0A917I0S8</accession>
<gene>
    <name evidence="3" type="ORF">GCM10007415_40460</name>
</gene>
<feature type="signal peptide" evidence="1">
    <location>
        <begin position="1"/>
        <end position="24"/>
    </location>
</feature>
<evidence type="ECO:0000256" key="1">
    <source>
        <dbReference type="SAM" id="SignalP"/>
    </source>
</evidence>
<reference evidence="3" key="2">
    <citation type="submission" date="2020-09" db="EMBL/GenBank/DDBJ databases">
        <authorList>
            <person name="Sun Q."/>
            <person name="Zhou Y."/>
        </authorList>
    </citation>
    <scope>NUCLEOTIDE SEQUENCE</scope>
    <source>
        <strain evidence="3">CGMCC 1.12195</strain>
    </source>
</reference>
<dbReference type="EMBL" id="BMER01000005">
    <property type="protein sequence ID" value="GGH00406.1"/>
    <property type="molecule type" value="Genomic_DNA"/>
</dbReference>
<sequence length="255" mass="28398">MSSKNFLFTIVSLLPMLCSLPSQAQNLKVMSYNIHHGADAAERMTLHEIGAFIKESGADLVGLQEVDSLCGRSGNVDQMKVLAEITGMHYAFYRHFAYDGGAYGLGILSKYPIKEQSNKRITSMKNGRKESLAFLAVKLHTGKKELAFATVHMALDQATRLIQAEEVMHHLAGSEPVILTGDFNALPNTEEIQLISERLTFMDRGLAHTFPAAEPVKKIDYIFVSPSLLKKKSSTFVWKEIQYSDHLPLEAKLKL</sequence>
<protein>
    <recommendedName>
        <fullName evidence="2">Endonuclease/exonuclease/phosphatase domain-containing protein</fullName>
    </recommendedName>
</protein>
<keyword evidence="4" id="KW-1185">Reference proteome</keyword>
<evidence type="ECO:0000259" key="2">
    <source>
        <dbReference type="Pfam" id="PF03372"/>
    </source>
</evidence>
<evidence type="ECO:0000313" key="3">
    <source>
        <dbReference type="EMBL" id="GGH00406.1"/>
    </source>
</evidence>
<dbReference type="Pfam" id="PF03372">
    <property type="entry name" value="Exo_endo_phos"/>
    <property type="match status" value="1"/>
</dbReference>
<dbReference type="InterPro" id="IPR051916">
    <property type="entry name" value="GPI-anchor_lipid_remodeler"/>
</dbReference>
<organism evidence="3 4">
    <name type="scientific">Parapedobacter pyrenivorans</name>
    <dbReference type="NCBI Taxonomy" id="1305674"/>
    <lineage>
        <taxon>Bacteria</taxon>
        <taxon>Pseudomonadati</taxon>
        <taxon>Bacteroidota</taxon>
        <taxon>Sphingobacteriia</taxon>
        <taxon>Sphingobacteriales</taxon>
        <taxon>Sphingobacteriaceae</taxon>
        <taxon>Parapedobacter</taxon>
    </lineage>
</organism>
<dbReference type="RefSeq" id="WP_188507917.1">
    <property type="nucleotide sequence ID" value="NZ_BMER01000005.1"/>
</dbReference>
<evidence type="ECO:0000313" key="4">
    <source>
        <dbReference type="Proteomes" id="UP000660862"/>
    </source>
</evidence>
<reference evidence="3" key="1">
    <citation type="journal article" date="2014" name="Int. J. Syst. Evol. Microbiol.">
        <title>Complete genome sequence of Corynebacterium casei LMG S-19264T (=DSM 44701T), isolated from a smear-ripened cheese.</title>
        <authorList>
            <consortium name="US DOE Joint Genome Institute (JGI-PGF)"/>
            <person name="Walter F."/>
            <person name="Albersmeier A."/>
            <person name="Kalinowski J."/>
            <person name="Ruckert C."/>
        </authorList>
    </citation>
    <scope>NUCLEOTIDE SEQUENCE</scope>
    <source>
        <strain evidence="3">CGMCC 1.12195</strain>
    </source>
</reference>
<keyword evidence="1" id="KW-0732">Signal</keyword>
<dbReference type="GO" id="GO:0016020">
    <property type="term" value="C:membrane"/>
    <property type="evidence" value="ECO:0007669"/>
    <property type="project" value="GOC"/>
</dbReference>
<dbReference type="AlphaFoldDB" id="A0A917I0S8"/>
<dbReference type="Proteomes" id="UP000660862">
    <property type="component" value="Unassembled WGS sequence"/>
</dbReference>
<dbReference type="Gene3D" id="3.60.10.10">
    <property type="entry name" value="Endonuclease/exonuclease/phosphatase"/>
    <property type="match status" value="1"/>
</dbReference>
<feature type="domain" description="Endonuclease/exonuclease/phosphatase" evidence="2">
    <location>
        <begin position="30"/>
        <end position="246"/>
    </location>
</feature>
<name>A0A917I0S8_9SPHI</name>
<dbReference type="InterPro" id="IPR005135">
    <property type="entry name" value="Endo/exonuclease/phosphatase"/>
</dbReference>